<dbReference type="InterPro" id="IPR011727">
    <property type="entry name" value="CHP02117"/>
</dbReference>
<accession>A0A0W8G0E2</accession>
<dbReference type="EMBL" id="LNQE01000442">
    <property type="protein sequence ID" value="KUG26545.1"/>
    <property type="molecule type" value="Genomic_DNA"/>
</dbReference>
<evidence type="ECO:0008006" key="2">
    <source>
        <dbReference type="Google" id="ProtNLM"/>
    </source>
</evidence>
<gene>
    <name evidence="1" type="ORF">ASZ90_003609</name>
</gene>
<evidence type="ECO:0000313" key="1">
    <source>
        <dbReference type="EMBL" id="KUG26545.1"/>
    </source>
</evidence>
<comment type="caution">
    <text evidence="1">The sequence shown here is derived from an EMBL/GenBank/DDBJ whole genome shotgun (WGS) entry which is preliminary data.</text>
</comment>
<reference evidence="1" key="1">
    <citation type="journal article" date="2015" name="Proc. Natl. Acad. Sci. U.S.A.">
        <title>Networks of energetic and metabolic interactions define dynamics in microbial communities.</title>
        <authorList>
            <person name="Embree M."/>
            <person name="Liu J.K."/>
            <person name="Al-Bassam M.M."/>
            <person name="Zengler K."/>
        </authorList>
    </citation>
    <scope>NUCLEOTIDE SEQUENCE</scope>
</reference>
<sequence>MKKLFLIFIFLSNYFLLFAQIQTIYIAKSYWHTGLIIEINELSLEALPVLIKFADREFVDIGMGERDFYMSPSRDVVPAAKAILIPTEAAIRIAEVPGDTAFLRRTSDYLISIEIDSTSFRNLLNYVNESISKNDEGEYSVIEERAGGTIVFYNSPQSYHLFNTCNTWLARALQKGGIDIKPSDVITSKDLFYRLLDKALILKYDTTDTIF</sequence>
<dbReference type="AlphaFoldDB" id="A0A0W8G0E2"/>
<organism evidence="1">
    <name type="scientific">hydrocarbon metagenome</name>
    <dbReference type="NCBI Taxonomy" id="938273"/>
    <lineage>
        <taxon>unclassified sequences</taxon>
        <taxon>metagenomes</taxon>
        <taxon>ecological metagenomes</taxon>
    </lineage>
</organism>
<name>A0A0W8G0E2_9ZZZZ</name>
<proteinExistence type="predicted"/>
<protein>
    <recommendedName>
        <fullName evidence="2">DUF2459 domain-containing protein</fullName>
    </recommendedName>
</protein>
<dbReference type="Pfam" id="PF09601">
    <property type="entry name" value="DUF2459"/>
    <property type="match status" value="1"/>
</dbReference>